<dbReference type="RefSeq" id="WP_020583734.1">
    <property type="nucleotide sequence ID" value="NZ_JOJP01000001.1"/>
</dbReference>
<sequence length="799" mass="90710">MASGQKGFLLSRQSSDRRNQTEMVFWLVTDDQPVCLVLEGEQPVFFVETAAFKQAEMLLNHAQITVSLRHLELTTFHHQPVTALYFNTIDSSQRARRLLSSESLLIYEADIRLHDRYLMERFTYGPLAFTGEPIQRPGFLEYRHARIRPAQYVPSFRVVSLDVECSARGELYSIGLYGESISTVIMIGEPSAYKKPSAGIEPEGAVETELTIQWVTDERALLEALEVQVEQYDPDLFIGWNVINFDFRLLLKRAALYRMPLRLGRGWQSASWRERTTEPGQGYVAIPGRMVVDGIDALKSATWQFDSFSLESVARELLGKGKAIDDVNNRLSAITHDFHHNKLKLAKYNLEDCRLVMEIFEKTRLLDFLRLRSELTGLELDRIGGSVQAFTNLYLPKLHRAGYVAPNLPEGGGLASPGGYVMDSLPGLYNNVLVLDFKSLYPSIIRTFKVDPLGLVEGLQHPESAIPGFKGALFSRERHFLPEIITQLWQQRDQAKAEQDSARSQAIKILMNSFYGVLGSGGCRFYDTRLASSITMRGHEIMLQTSKWVEESGHQVIYGDTDSIFVLLGKKLSHNEADEIGQQLATGINRRWRNLLKDSLGLTCYLEMEYETHYRRFLMPTTRGSETGSKKRYAGLKVGKSGEELVCKGLETVRSDWTPLAREFQAELLRLVFAGSDPSIYILDAVNAVQQGKKDDQLVYKKRLRRRLSDYVKNVPPQVRAARMADEQNRAEGRPLQYQNKGSVQYVITINGPEPLEYLNSIIDYDHYVTKQLKPIAEGVLPFVNLDFEKIITSQSSLF</sequence>
<dbReference type="PROSITE" id="PS00116">
    <property type="entry name" value="DNA_POLYMERASE_B"/>
    <property type="match status" value="1"/>
</dbReference>
<proteinExistence type="inferred from homology"/>
<dbReference type="Pfam" id="PF00136">
    <property type="entry name" value="DNA_pol_B"/>
    <property type="match status" value="1"/>
</dbReference>
<dbReference type="CDD" id="cd05784">
    <property type="entry name" value="DNA_polB_II_exo"/>
    <property type="match status" value="1"/>
</dbReference>
<keyword evidence="3 7" id="KW-0548">Nucleotidyltransferase</keyword>
<comment type="catalytic activity">
    <reaction evidence="6 7">
        <text>DNA(n) + a 2'-deoxyribonucleoside 5'-triphosphate = DNA(n+1) + diphosphate</text>
        <dbReference type="Rhea" id="RHEA:22508"/>
        <dbReference type="Rhea" id="RHEA-COMP:17339"/>
        <dbReference type="Rhea" id="RHEA-COMP:17340"/>
        <dbReference type="ChEBI" id="CHEBI:33019"/>
        <dbReference type="ChEBI" id="CHEBI:61560"/>
        <dbReference type="ChEBI" id="CHEBI:173112"/>
        <dbReference type="EC" id="2.7.7.7"/>
    </reaction>
</comment>
<protein>
    <recommendedName>
        <fullName evidence="7">DNA polymerase</fullName>
        <ecNumber evidence="7">2.7.7.7</ecNumber>
    </recommendedName>
</protein>
<dbReference type="InterPro" id="IPR006133">
    <property type="entry name" value="DNA-dir_DNA_pol_B_exonuc"/>
</dbReference>
<dbReference type="PRINTS" id="PR00106">
    <property type="entry name" value="DNAPOLB"/>
</dbReference>
<dbReference type="InterPro" id="IPR042087">
    <property type="entry name" value="DNA_pol_B_thumb"/>
</dbReference>
<dbReference type="GO" id="GO:0008296">
    <property type="term" value="F:3'-5'-DNA exonuclease activity"/>
    <property type="evidence" value="ECO:0007669"/>
    <property type="project" value="TreeGrafter"/>
</dbReference>
<evidence type="ECO:0000259" key="8">
    <source>
        <dbReference type="Pfam" id="PF00136"/>
    </source>
</evidence>
<gene>
    <name evidence="10" type="ORF">GV64_17865</name>
</gene>
<keyword evidence="5 7" id="KW-0238">DNA-binding</keyword>
<dbReference type="GO" id="GO:0003677">
    <property type="term" value="F:DNA binding"/>
    <property type="evidence" value="ECO:0007669"/>
    <property type="project" value="UniProtKB-KW"/>
</dbReference>
<evidence type="ECO:0000256" key="4">
    <source>
        <dbReference type="ARBA" id="ARBA00022932"/>
    </source>
</evidence>
<accession>A0A081KDX0</accession>
<evidence type="ECO:0000256" key="2">
    <source>
        <dbReference type="ARBA" id="ARBA00022679"/>
    </source>
</evidence>
<dbReference type="Gene3D" id="3.30.420.10">
    <property type="entry name" value="Ribonuclease H-like superfamily/Ribonuclease H"/>
    <property type="match status" value="1"/>
</dbReference>
<evidence type="ECO:0000256" key="6">
    <source>
        <dbReference type="ARBA" id="ARBA00049244"/>
    </source>
</evidence>
<dbReference type="Gene3D" id="1.10.132.60">
    <property type="entry name" value="DNA polymerase family B, C-terminal domain"/>
    <property type="match status" value="1"/>
</dbReference>
<dbReference type="Proteomes" id="UP000027997">
    <property type="component" value="Unassembled WGS sequence"/>
</dbReference>
<dbReference type="PANTHER" id="PTHR10322">
    <property type="entry name" value="DNA POLYMERASE CATALYTIC SUBUNIT"/>
    <property type="match status" value="1"/>
</dbReference>
<dbReference type="Gene3D" id="3.30.70.2250">
    <property type="match status" value="1"/>
</dbReference>
<dbReference type="AlphaFoldDB" id="A0A081KDX0"/>
<evidence type="ECO:0000313" key="11">
    <source>
        <dbReference type="Proteomes" id="UP000027997"/>
    </source>
</evidence>
<dbReference type="InterPro" id="IPR006172">
    <property type="entry name" value="DNA-dir_DNA_pol_B"/>
</dbReference>
<dbReference type="STRING" id="305900.GV64_17865"/>
<feature type="domain" description="DNA-directed DNA polymerase family B exonuclease" evidence="9">
    <location>
        <begin position="151"/>
        <end position="313"/>
    </location>
</feature>
<feature type="domain" description="DNA-directed DNA polymerase family B multifunctional" evidence="8">
    <location>
        <begin position="393"/>
        <end position="765"/>
    </location>
</feature>
<dbReference type="SUPFAM" id="SSF53098">
    <property type="entry name" value="Ribonuclease H-like"/>
    <property type="match status" value="1"/>
</dbReference>
<evidence type="ECO:0000256" key="3">
    <source>
        <dbReference type="ARBA" id="ARBA00022695"/>
    </source>
</evidence>
<dbReference type="CDD" id="cd05537">
    <property type="entry name" value="POLBc_Pol_II"/>
    <property type="match status" value="1"/>
</dbReference>
<comment type="caution">
    <text evidence="10">The sequence shown here is derived from an EMBL/GenBank/DDBJ whole genome shotgun (WGS) entry which is preliminary data.</text>
</comment>
<keyword evidence="2 7" id="KW-0808">Transferase</keyword>
<keyword evidence="7" id="KW-0235">DNA replication</keyword>
<dbReference type="FunFam" id="1.10.132.60:FF:000008">
    <property type="entry name" value="DNA polymerase"/>
    <property type="match status" value="1"/>
</dbReference>
<dbReference type="EMBL" id="JOJP01000001">
    <property type="protein sequence ID" value="KEI72346.1"/>
    <property type="molecule type" value="Genomic_DNA"/>
</dbReference>
<dbReference type="NCBIfam" id="NF004421">
    <property type="entry name" value="PRK05762.1-2"/>
    <property type="match status" value="1"/>
</dbReference>
<dbReference type="EC" id="2.7.7.7" evidence="7"/>
<evidence type="ECO:0000256" key="7">
    <source>
        <dbReference type="RuleBase" id="RU000442"/>
    </source>
</evidence>
<dbReference type="InterPro" id="IPR043502">
    <property type="entry name" value="DNA/RNA_pol_sf"/>
</dbReference>
<keyword evidence="4 7" id="KW-0239">DNA-directed DNA polymerase</keyword>
<dbReference type="InterPro" id="IPR036397">
    <property type="entry name" value="RNaseH_sf"/>
</dbReference>
<comment type="similarity">
    <text evidence="1 7">Belongs to the DNA polymerase type-B family.</text>
</comment>
<dbReference type="eggNOG" id="COG0417">
    <property type="taxonomic scope" value="Bacteria"/>
</dbReference>
<dbReference type="GO" id="GO:0003887">
    <property type="term" value="F:DNA-directed DNA polymerase activity"/>
    <property type="evidence" value="ECO:0007669"/>
    <property type="project" value="UniProtKB-KW"/>
</dbReference>
<dbReference type="InterPro" id="IPR012337">
    <property type="entry name" value="RNaseH-like_sf"/>
</dbReference>
<dbReference type="SUPFAM" id="SSF56672">
    <property type="entry name" value="DNA/RNA polymerases"/>
    <property type="match status" value="1"/>
</dbReference>
<organism evidence="10 11">
    <name type="scientific">Endozoicomonas elysicola</name>
    <dbReference type="NCBI Taxonomy" id="305900"/>
    <lineage>
        <taxon>Bacteria</taxon>
        <taxon>Pseudomonadati</taxon>
        <taxon>Pseudomonadota</taxon>
        <taxon>Gammaproteobacteria</taxon>
        <taxon>Oceanospirillales</taxon>
        <taxon>Endozoicomonadaceae</taxon>
        <taxon>Endozoicomonas</taxon>
    </lineage>
</organism>
<dbReference type="InterPro" id="IPR006134">
    <property type="entry name" value="DNA-dir_DNA_pol_B_multi_dom"/>
</dbReference>
<keyword evidence="11" id="KW-1185">Reference proteome</keyword>
<dbReference type="FunFam" id="3.90.1600.10:FF:000030">
    <property type="entry name" value="DNA polymerase II"/>
    <property type="match status" value="1"/>
</dbReference>
<dbReference type="Gene3D" id="3.90.1600.10">
    <property type="entry name" value="Palm domain of DNA polymerase"/>
    <property type="match status" value="2"/>
</dbReference>
<dbReference type="SMART" id="SM00486">
    <property type="entry name" value="POLBc"/>
    <property type="match status" value="1"/>
</dbReference>
<dbReference type="GO" id="GO:0045004">
    <property type="term" value="P:DNA replication proofreading"/>
    <property type="evidence" value="ECO:0007669"/>
    <property type="project" value="TreeGrafter"/>
</dbReference>
<dbReference type="GO" id="GO:0009432">
    <property type="term" value="P:SOS response"/>
    <property type="evidence" value="ECO:0007669"/>
    <property type="project" value="TreeGrafter"/>
</dbReference>
<dbReference type="InterPro" id="IPR023211">
    <property type="entry name" value="DNA_pol_palm_dom_sf"/>
</dbReference>
<evidence type="ECO:0000256" key="1">
    <source>
        <dbReference type="ARBA" id="ARBA00005755"/>
    </source>
</evidence>
<dbReference type="PANTHER" id="PTHR10322:SF23">
    <property type="entry name" value="DNA POLYMERASE DELTA CATALYTIC SUBUNIT"/>
    <property type="match status" value="1"/>
</dbReference>
<dbReference type="InterPro" id="IPR050240">
    <property type="entry name" value="DNA_pol_type-B"/>
</dbReference>
<dbReference type="Pfam" id="PF03104">
    <property type="entry name" value="DNA_pol_B_exo1"/>
    <property type="match status" value="1"/>
</dbReference>
<dbReference type="GO" id="GO:0000166">
    <property type="term" value="F:nucleotide binding"/>
    <property type="evidence" value="ECO:0007669"/>
    <property type="project" value="InterPro"/>
</dbReference>
<evidence type="ECO:0000259" key="9">
    <source>
        <dbReference type="Pfam" id="PF03104"/>
    </source>
</evidence>
<evidence type="ECO:0000256" key="5">
    <source>
        <dbReference type="ARBA" id="ARBA00023125"/>
    </source>
</evidence>
<evidence type="ECO:0000313" key="10">
    <source>
        <dbReference type="EMBL" id="KEI72346.1"/>
    </source>
</evidence>
<dbReference type="InterPro" id="IPR017964">
    <property type="entry name" value="DNA-dir_DNA_pol_B_CS"/>
</dbReference>
<dbReference type="Gene3D" id="2.40.50.590">
    <property type="match status" value="1"/>
</dbReference>
<name>A0A081KDX0_9GAMM</name>
<reference evidence="10 11" key="1">
    <citation type="submission" date="2014-06" db="EMBL/GenBank/DDBJ databases">
        <title>Whole Genome Sequences of Three Symbiotic Endozoicomonas Bacteria.</title>
        <authorList>
            <person name="Neave M.J."/>
            <person name="Apprill A."/>
            <person name="Voolstra C.R."/>
        </authorList>
    </citation>
    <scope>NUCLEOTIDE SEQUENCE [LARGE SCALE GENOMIC DNA]</scope>
    <source>
        <strain evidence="10 11">DSM 22380</strain>
    </source>
</reference>